<protein>
    <recommendedName>
        <fullName evidence="7">Ubiquitin-like domain-containing protein</fullName>
    </recommendedName>
</protein>
<keyword evidence="3 6" id="KW-1133">Transmembrane helix</keyword>
<evidence type="ECO:0000259" key="7">
    <source>
        <dbReference type="PROSITE" id="PS50053"/>
    </source>
</evidence>
<feature type="compositionally biased region" description="Low complexity" evidence="5">
    <location>
        <begin position="176"/>
        <end position="185"/>
    </location>
</feature>
<feature type="region of interest" description="Disordered" evidence="5">
    <location>
        <begin position="653"/>
        <end position="682"/>
    </location>
</feature>
<dbReference type="PANTHER" id="PTHR12943:SF27">
    <property type="entry name" value="HOMOCYSTEINE-INDUCED ENDOPLASMIC RETICULUM PROTEIN, ISOFORM A"/>
    <property type="match status" value="1"/>
</dbReference>
<keyword evidence="4 6" id="KW-0472">Membrane</keyword>
<feature type="compositionally biased region" description="Low complexity" evidence="5">
    <location>
        <begin position="546"/>
        <end position="570"/>
    </location>
</feature>
<evidence type="ECO:0000256" key="1">
    <source>
        <dbReference type="ARBA" id="ARBA00004370"/>
    </source>
</evidence>
<feature type="compositionally biased region" description="Pro residues" evidence="5">
    <location>
        <begin position="291"/>
        <end position="307"/>
    </location>
</feature>
<feature type="domain" description="Ubiquitin-like" evidence="7">
    <location>
        <begin position="6"/>
        <end position="69"/>
    </location>
</feature>
<feature type="region of interest" description="Disordered" evidence="5">
    <location>
        <begin position="91"/>
        <end position="122"/>
    </location>
</feature>
<evidence type="ECO:0000313" key="9">
    <source>
        <dbReference type="Proteomes" id="UP001590951"/>
    </source>
</evidence>
<feature type="compositionally biased region" description="Polar residues" evidence="5">
    <location>
        <begin position="363"/>
        <end position="374"/>
    </location>
</feature>
<feature type="compositionally biased region" description="Low complexity" evidence="5">
    <location>
        <begin position="770"/>
        <end position="793"/>
    </location>
</feature>
<dbReference type="EMBL" id="JBHFEH010000022">
    <property type="protein sequence ID" value="KAL2053232.1"/>
    <property type="molecule type" value="Genomic_DNA"/>
</dbReference>
<dbReference type="Proteomes" id="UP001590951">
    <property type="component" value="Unassembled WGS sequence"/>
</dbReference>
<name>A0ABR4B5T6_9LECA</name>
<dbReference type="InterPro" id="IPR000626">
    <property type="entry name" value="Ubiquitin-like_dom"/>
</dbReference>
<feature type="region of interest" description="Disordered" evidence="5">
    <location>
        <begin position="354"/>
        <end position="378"/>
    </location>
</feature>
<feature type="compositionally biased region" description="Low complexity" evidence="5">
    <location>
        <begin position="245"/>
        <end position="256"/>
    </location>
</feature>
<feature type="compositionally biased region" description="Basic residues" evidence="5">
    <location>
        <begin position="165"/>
        <end position="175"/>
    </location>
</feature>
<evidence type="ECO:0000256" key="2">
    <source>
        <dbReference type="ARBA" id="ARBA00022692"/>
    </source>
</evidence>
<feature type="transmembrane region" description="Helical" evidence="6">
    <location>
        <begin position="608"/>
        <end position="633"/>
    </location>
</feature>
<evidence type="ECO:0000256" key="5">
    <source>
        <dbReference type="SAM" id="MobiDB-lite"/>
    </source>
</evidence>
<keyword evidence="2 6" id="KW-0812">Transmembrane</keyword>
<comment type="caution">
    <text evidence="8">The sequence shown here is derived from an EMBL/GenBank/DDBJ whole genome shotgun (WGS) entry which is preliminary data.</text>
</comment>
<feature type="region of interest" description="Disordered" evidence="5">
    <location>
        <begin position="542"/>
        <end position="570"/>
    </location>
</feature>
<feature type="compositionally biased region" description="Polar residues" evidence="5">
    <location>
        <begin position="665"/>
        <end position="675"/>
    </location>
</feature>
<feature type="compositionally biased region" description="Basic and acidic residues" evidence="5">
    <location>
        <begin position="738"/>
        <end position="759"/>
    </location>
</feature>
<feature type="region of interest" description="Disordered" evidence="5">
    <location>
        <begin position="245"/>
        <end position="311"/>
    </location>
</feature>
<dbReference type="PROSITE" id="PS50053">
    <property type="entry name" value="UBIQUITIN_2"/>
    <property type="match status" value="1"/>
</dbReference>
<dbReference type="PANTHER" id="PTHR12943">
    <property type="entry name" value="HOMOCYSTEINE-RESPONSIVE ENDOPLASMIC RETICULUM-RESIDENT UNIQUITIN-LIKE DOMAIN HERPUD PROTEIN FAMILY MEMBER"/>
    <property type="match status" value="1"/>
</dbReference>
<organism evidence="8 9">
    <name type="scientific">Lepraria finkii</name>
    <dbReference type="NCBI Taxonomy" id="1340010"/>
    <lineage>
        <taxon>Eukaryota</taxon>
        <taxon>Fungi</taxon>
        <taxon>Dikarya</taxon>
        <taxon>Ascomycota</taxon>
        <taxon>Pezizomycotina</taxon>
        <taxon>Lecanoromycetes</taxon>
        <taxon>OSLEUM clade</taxon>
        <taxon>Lecanoromycetidae</taxon>
        <taxon>Lecanorales</taxon>
        <taxon>Lecanorineae</taxon>
        <taxon>Stereocaulaceae</taxon>
        <taxon>Lepraria</taxon>
    </lineage>
</organism>
<feature type="transmembrane region" description="Helical" evidence="6">
    <location>
        <begin position="581"/>
        <end position="602"/>
    </location>
</feature>
<feature type="region of interest" description="Disordered" evidence="5">
    <location>
        <begin position="738"/>
        <end position="799"/>
    </location>
</feature>
<dbReference type="SUPFAM" id="SSF54236">
    <property type="entry name" value="Ubiquitin-like"/>
    <property type="match status" value="1"/>
</dbReference>
<reference evidence="8 9" key="1">
    <citation type="submission" date="2024-09" db="EMBL/GenBank/DDBJ databases">
        <title>Rethinking Asexuality: The Enigmatic Case of Functional Sexual Genes in Lepraria (Stereocaulaceae).</title>
        <authorList>
            <person name="Doellman M."/>
            <person name="Sun Y."/>
            <person name="Barcenas-Pena A."/>
            <person name="Lumbsch H.T."/>
            <person name="Grewe F."/>
        </authorList>
    </citation>
    <scope>NUCLEOTIDE SEQUENCE [LARGE SCALE GENOMIC DNA]</scope>
    <source>
        <strain evidence="8 9">Grewe 0041</strain>
    </source>
</reference>
<dbReference type="InterPro" id="IPR029071">
    <property type="entry name" value="Ubiquitin-like_domsf"/>
</dbReference>
<feature type="region of interest" description="Disordered" evidence="5">
    <location>
        <begin position="139"/>
        <end position="185"/>
    </location>
</feature>
<dbReference type="InterPro" id="IPR039751">
    <property type="entry name" value="HERPUD1/2"/>
</dbReference>
<proteinExistence type="predicted"/>
<comment type="subcellular location">
    <subcellularLocation>
        <location evidence="1">Membrane</location>
    </subcellularLocation>
</comment>
<feature type="compositionally biased region" description="Polar residues" evidence="5">
    <location>
        <begin position="92"/>
        <end position="103"/>
    </location>
</feature>
<evidence type="ECO:0000313" key="8">
    <source>
        <dbReference type="EMBL" id="KAL2053232.1"/>
    </source>
</evidence>
<accession>A0ABR4B5T6</accession>
<gene>
    <name evidence="8" type="ORF">ABVK25_006557</name>
</gene>
<sequence length="799" mass="85693">MEKTQIDLIILSPSAEVNKLTFPAISTGTTIGELREKISAAAATHLAPARQRLIYRGHALVDAKKTLKEIFTQEIIDSSDTLSLHLVLPPETVTQSSRSSTPASVPGPGPRSHIPQHVHRSPDIGASQQNAQQNTNHINATQGHAGQGNRLPMPQPPTPFQGQHAHAHHYGHVHAHGGVPPAQFPPQLQQAFAQFHAVNQQHAAQLAAIENNPALGGVQFNQAQAQPFQQPGFAQPSLQQIIAQQQQARAAAGQQGTFIWPPNTPQQPAPTNAFTPSSQGGIPNAQNNAQIPPPSPSPSPAPAPAPAPGNINTVVRENIGPNGERWQMVIQTGPMNINPNNVFENHGAAFANSLHAGTGVPRNPSSGNQGTHQPPSAVRDHLGHNVGLVQLHSNLAAIEAAMVGGNPLPVSVFDQARETLRGIPEVPEEAQILAQRRIDNLVERADYLRRNQPDTFVSEAHERAATQRGTQGAESSAVYVLSSPSGPQALLVSPSGLYTAPWQFPALGAIIPQSFINQPANFATQIQPTTPNTLVHRHNAHTDTTQPAQMQQQAPQPADPAHVAQAQQQQQANQARDLARILLPLGGHLWLFIRLFGFVYFFTAGAGWYRTILLGLIATLVFVAQTGIFRPIVQGIWDPIRRHAEGLVPLAGNERPRVGAAGTRDNVNAPGTQPANRDPTPQDAAERLLRQRERQNGNILRQSIRRAERAIALFVASLVPGVGERHIAAREAAEAARQAEIREREEHAQREEEEARQRQEGNALEVAVTEGSDGAAGASVEAAAATGQEQAAQPPLVEV</sequence>
<evidence type="ECO:0000256" key="3">
    <source>
        <dbReference type="ARBA" id="ARBA00022989"/>
    </source>
</evidence>
<evidence type="ECO:0000256" key="6">
    <source>
        <dbReference type="SAM" id="Phobius"/>
    </source>
</evidence>
<evidence type="ECO:0000256" key="4">
    <source>
        <dbReference type="ARBA" id="ARBA00023136"/>
    </source>
</evidence>
<dbReference type="Gene3D" id="3.10.20.90">
    <property type="entry name" value="Phosphatidylinositol 3-kinase Catalytic Subunit, Chain A, domain 1"/>
    <property type="match status" value="1"/>
</dbReference>
<keyword evidence="9" id="KW-1185">Reference proteome</keyword>